<dbReference type="Gramene" id="OQU79163">
    <property type="protein sequence ID" value="OQU79163"/>
    <property type="gene ID" value="SORBI_3008G103066"/>
</dbReference>
<organism evidence="1 2">
    <name type="scientific">Sorghum bicolor</name>
    <name type="common">Sorghum</name>
    <name type="synonym">Sorghum vulgare</name>
    <dbReference type="NCBI Taxonomy" id="4558"/>
    <lineage>
        <taxon>Eukaryota</taxon>
        <taxon>Viridiplantae</taxon>
        <taxon>Streptophyta</taxon>
        <taxon>Embryophyta</taxon>
        <taxon>Tracheophyta</taxon>
        <taxon>Spermatophyta</taxon>
        <taxon>Magnoliopsida</taxon>
        <taxon>Liliopsida</taxon>
        <taxon>Poales</taxon>
        <taxon>Poaceae</taxon>
        <taxon>PACMAD clade</taxon>
        <taxon>Panicoideae</taxon>
        <taxon>Andropogonodae</taxon>
        <taxon>Andropogoneae</taxon>
        <taxon>Sorghinae</taxon>
        <taxon>Sorghum</taxon>
    </lineage>
</organism>
<dbReference type="EMBL" id="CM000767">
    <property type="protein sequence ID" value="OQU79163.1"/>
    <property type="molecule type" value="Genomic_DNA"/>
</dbReference>
<keyword evidence="2" id="KW-1185">Reference proteome</keyword>
<reference evidence="2" key="2">
    <citation type="journal article" date="2018" name="Plant J.">
        <title>The Sorghum bicolor reference genome: improved assembly, gene annotations, a transcriptome atlas, and signatures of genome organization.</title>
        <authorList>
            <person name="McCormick R.F."/>
            <person name="Truong S.K."/>
            <person name="Sreedasyam A."/>
            <person name="Jenkins J."/>
            <person name="Shu S."/>
            <person name="Sims D."/>
            <person name="Kennedy M."/>
            <person name="Amirebrahimi M."/>
            <person name="Weers B.D."/>
            <person name="McKinley B."/>
            <person name="Mattison A."/>
            <person name="Morishige D.T."/>
            <person name="Grimwood J."/>
            <person name="Schmutz J."/>
            <person name="Mullet J.E."/>
        </authorList>
    </citation>
    <scope>NUCLEOTIDE SEQUENCE [LARGE SCALE GENOMIC DNA]</scope>
    <source>
        <strain evidence="2">cv. BTx623</strain>
    </source>
</reference>
<gene>
    <name evidence="1" type="ORF">SORBI_3008G103066</name>
</gene>
<proteinExistence type="predicted"/>
<accession>A0A1Z5R5Y5</accession>
<protein>
    <submittedName>
        <fullName evidence="1">Uncharacterized protein</fullName>
    </submittedName>
</protein>
<sequence>MHTMLYFLRLFPSMLSPTLLSSLSTPLTRSSRVAPCTCFLLRVALLLAGHAVAERPPCSRVCRLIACPYAAPAPFSPTYLAPPHPPQIPIVPATQLHAHHQR</sequence>
<evidence type="ECO:0000313" key="2">
    <source>
        <dbReference type="Proteomes" id="UP000000768"/>
    </source>
</evidence>
<evidence type="ECO:0000313" key="1">
    <source>
        <dbReference type="EMBL" id="OQU79163.1"/>
    </source>
</evidence>
<dbReference type="AlphaFoldDB" id="A0A1Z5R5Y5"/>
<reference evidence="1 2" key="1">
    <citation type="journal article" date="2009" name="Nature">
        <title>The Sorghum bicolor genome and the diversification of grasses.</title>
        <authorList>
            <person name="Paterson A.H."/>
            <person name="Bowers J.E."/>
            <person name="Bruggmann R."/>
            <person name="Dubchak I."/>
            <person name="Grimwood J."/>
            <person name="Gundlach H."/>
            <person name="Haberer G."/>
            <person name="Hellsten U."/>
            <person name="Mitros T."/>
            <person name="Poliakov A."/>
            <person name="Schmutz J."/>
            <person name="Spannagl M."/>
            <person name="Tang H."/>
            <person name="Wang X."/>
            <person name="Wicker T."/>
            <person name="Bharti A.K."/>
            <person name="Chapman J."/>
            <person name="Feltus F.A."/>
            <person name="Gowik U."/>
            <person name="Grigoriev I.V."/>
            <person name="Lyons E."/>
            <person name="Maher C.A."/>
            <person name="Martis M."/>
            <person name="Narechania A."/>
            <person name="Otillar R.P."/>
            <person name="Penning B.W."/>
            <person name="Salamov A.A."/>
            <person name="Wang Y."/>
            <person name="Zhang L."/>
            <person name="Carpita N.C."/>
            <person name="Freeling M."/>
            <person name="Gingle A.R."/>
            <person name="Hash C.T."/>
            <person name="Keller B."/>
            <person name="Klein P."/>
            <person name="Kresovich S."/>
            <person name="McCann M.C."/>
            <person name="Ming R."/>
            <person name="Peterson D.G."/>
            <person name="Mehboob-ur-Rahman"/>
            <person name="Ware D."/>
            <person name="Westhoff P."/>
            <person name="Mayer K.F."/>
            <person name="Messing J."/>
            <person name="Rokhsar D.S."/>
        </authorList>
    </citation>
    <scope>NUCLEOTIDE SEQUENCE [LARGE SCALE GENOMIC DNA]</scope>
    <source>
        <strain evidence="2">cv. BTx623</strain>
    </source>
</reference>
<dbReference type="Proteomes" id="UP000000768">
    <property type="component" value="Chromosome 8"/>
</dbReference>
<name>A0A1Z5R5Y5_SORBI</name>
<dbReference type="InParanoid" id="A0A1Z5R5Y5"/>